<dbReference type="EMBL" id="JABXXQ010000101">
    <property type="protein sequence ID" value="NVN30071.1"/>
    <property type="molecule type" value="Genomic_DNA"/>
</dbReference>
<accession>A0A839V3X3</accession>
<evidence type="ECO:0000313" key="1">
    <source>
        <dbReference type="EMBL" id="MBB3174229.1"/>
    </source>
</evidence>
<gene>
    <name evidence="1" type="ORF">FHR90_002065</name>
    <name evidence="2" type="ORF">HUK83_06950</name>
</gene>
<keyword evidence="3" id="KW-1185">Reference proteome</keyword>
<evidence type="ECO:0000313" key="2">
    <source>
        <dbReference type="EMBL" id="NVN30071.1"/>
    </source>
</evidence>
<evidence type="ECO:0000313" key="3">
    <source>
        <dbReference type="Proteomes" id="UP000557688"/>
    </source>
</evidence>
<name>A0A839V3X3_9PROT</name>
<dbReference type="Proteomes" id="UP000557688">
    <property type="component" value="Unassembled WGS sequence"/>
</dbReference>
<proteinExistence type="predicted"/>
<reference evidence="1 3" key="2">
    <citation type="submission" date="2020-08" db="EMBL/GenBank/DDBJ databases">
        <title>Genomic Encyclopedia of Type Strains, Phase III (KMG-III): the genomes of soil and plant-associated and newly described type strains.</title>
        <authorList>
            <person name="Whitman W."/>
        </authorList>
    </citation>
    <scope>NUCLEOTIDE SEQUENCE [LARGE SCALE GENOMIC DNA]</scope>
    <source>
        <strain evidence="1 3">CECT 8088</strain>
    </source>
</reference>
<evidence type="ECO:0000313" key="4">
    <source>
        <dbReference type="Proteomes" id="UP000565205"/>
    </source>
</evidence>
<reference evidence="2 4" key="1">
    <citation type="submission" date="2020-06" db="EMBL/GenBank/DDBJ databases">
        <title>Description of novel acetic acid bacteria.</title>
        <authorList>
            <person name="Sombolestani A."/>
        </authorList>
    </citation>
    <scope>NUCLEOTIDE SEQUENCE [LARGE SCALE GENOMIC DNA]</scope>
    <source>
        <strain evidence="2 4">LMG 26838</strain>
    </source>
</reference>
<organism evidence="1 3">
    <name type="scientific">Endobacter medicaginis</name>
    <dbReference type="NCBI Taxonomy" id="1181271"/>
    <lineage>
        <taxon>Bacteria</taxon>
        <taxon>Pseudomonadati</taxon>
        <taxon>Pseudomonadota</taxon>
        <taxon>Alphaproteobacteria</taxon>
        <taxon>Acetobacterales</taxon>
        <taxon>Acetobacteraceae</taxon>
        <taxon>Endobacter</taxon>
    </lineage>
</organism>
<dbReference type="Proteomes" id="UP000565205">
    <property type="component" value="Unassembled WGS sequence"/>
</dbReference>
<dbReference type="AlphaFoldDB" id="A0A839V3X3"/>
<comment type="caution">
    <text evidence="1">The sequence shown here is derived from an EMBL/GenBank/DDBJ whole genome shotgun (WGS) entry which is preliminary data.</text>
</comment>
<dbReference type="RefSeq" id="WP_176623310.1">
    <property type="nucleotide sequence ID" value="NZ_JABXXQ010000101.1"/>
</dbReference>
<protein>
    <submittedName>
        <fullName evidence="1">Uncharacterized protein</fullName>
    </submittedName>
</protein>
<sequence length="404" mass="45403">MTSITPTIRVKLPGNPGNMMFMYLAALSIRNTLGRGQVHNVSIPMFDISLPDIDLHGRAGLHLREAGEFTSRGLLPFDTISALCRANQPDFIQIEGYCQHVGNLPRRDSVDYAAIFPHPALPVAGGADDELVISIRGGEILRDIAHPDYVQVPIDFYADIIRQSGLKPVFFGQLGDNPYCDRLRKRFPDAIFRAGTNAAADFDFIRRSVNIIPSVSTFAWLAAWLSDAQRIFMPVLGLLNPCQHRQGMFIPYGDERFRYFLFPHTYWTDIDRQEHSERALAGSWQAVDETTMRLITERSCTTPRRIDDYARWLDLDYYVSANPGLAALRTQYGDCAVYNHYLEHGFASGHPPLRLDPEWYCLAYPSAAAALSRNEFHDALHHFVASGAALGYRPVRSGDPGKRA</sequence>
<dbReference type="EMBL" id="JACHXV010000006">
    <property type="protein sequence ID" value="MBB3174229.1"/>
    <property type="molecule type" value="Genomic_DNA"/>
</dbReference>